<dbReference type="Pfam" id="PF00457">
    <property type="entry name" value="Glyco_hydro_11"/>
    <property type="match status" value="1"/>
</dbReference>
<proteinExistence type="inferred from homology"/>
<evidence type="ECO:0000259" key="13">
    <source>
        <dbReference type="PROSITE" id="PS51761"/>
    </source>
</evidence>
<comment type="catalytic activity">
    <reaction evidence="1 10 11">
        <text>Endohydrolysis of (1-&gt;4)-beta-D-xylosidic linkages in xylans.</text>
        <dbReference type="EC" id="3.2.1.8"/>
    </reaction>
</comment>
<dbReference type="RefSeq" id="XP_020117360.1">
    <property type="nucleotide sequence ID" value="XM_020262689.1"/>
</dbReference>
<dbReference type="InterPro" id="IPR001137">
    <property type="entry name" value="Glyco_hydro_11"/>
</dbReference>
<evidence type="ECO:0000313" key="15">
    <source>
        <dbReference type="Proteomes" id="UP000214365"/>
    </source>
</evidence>
<comment type="pathway">
    <text evidence="2 10 11">Glycan degradation; xylan degradation.</text>
</comment>
<dbReference type="InterPro" id="IPR033123">
    <property type="entry name" value="GH11_dom"/>
</dbReference>
<keyword evidence="7 10" id="KW-0119">Carbohydrate metabolism</keyword>
<protein>
    <recommendedName>
        <fullName evidence="4 10">Endo-1,4-beta-xylanase</fullName>
        <ecNumber evidence="4 10">3.2.1.8</ecNumber>
    </recommendedName>
</protein>
<dbReference type="Gene3D" id="2.60.120.180">
    <property type="match status" value="1"/>
</dbReference>
<evidence type="ECO:0000256" key="3">
    <source>
        <dbReference type="ARBA" id="ARBA00007792"/>
    </source>
</evidence>
<dbReference type="SUPFAM" id="SSF49899">
    <property type="entry name" value="Concanavalin A-like lectins/glucanases"/>
    <property type="match status" value="1"/>
</dbReference>
<dbReference type="FunFam" id="2.60.120.180:FF:000001">
    <property type="entry name" value="Endo-1,4-beta-xylanase"/>
    <property type="match status" value="1"/>
</dbReference>
<keyword evidence="12" id="KW-0732">Signal</keyword>
<feature type="chain" id="PRO_5012217541" description="Endo-1,4-beta-xylanase" evidence="12">
    <location>
        <begin position="21"/>
        <end position="226"/>
    </location>
</feature>
<name>A0A225ANR2_TALAT</name>
<evidence type="ECO:0000256" key="10">
    <source>
        <dbReference type="PROSITE-ProRule" id="PRU01097"/>
    </source>
</evidence>
<dbReference type="STRING" id="1441469.A0A225ANR2"/>
<dbReference type="InterPro" id="IPR013320">
    <property type="entry name" value="ConA-like_dom_sf"/>
</dbReference>
<keyword evidence="9 10" id="KW-0624">Polysaccharide degradation</keyword>
<comment type="caution">
    <text evidence="14">The sequence shown here is derived from an EMBL/GenBank/DDBJ whole genome shotgun (WGS) entry which is preliminary data.</text>
</comment>
<dbReference type="AlphaFoldDB" id="A0A225ANR2"/>
<feature type="active site" description="Proton donor" evidence="10">
    <location>
        <position position="213"/>
    </location>
</feature>
<organism evidence="14 15">
    <name type="scientific">Talaromyces atroroseus</name>
    <dbReference type="NCBI Taxonomy" id="1441469"/>
    <lineage>
        <taxon>Eukaryota</taxon>
        <taxon>Fungi</taxon>
        <taxon>Dikarya</taxon>
        <taxon>Ascomycota</taxon>
        <taxon>Pezizomycotina</taxon>
        <taxon>Eurotiomycetes</taxon>
        <taxon>Eurotiomycetidae</taxon>
        <taxon>Eurotiales</taxon>
        <taxon>Trichocomaceae</taxon>
        <taxon>Talaromyces</taxon>
        <taxon>Talaromyces sect. Trachyspermi</taxon>
    </lineage>
</organism>
<dbReference type="GO" id="GO:0045493">
    <property type="term" value="P:xylan catabolic process"/>
    <property type="evidence" value="ECO:0007669"/>
    <property type="project" value="UniProtKB-UniRule"/>
</dbReference>
<dbReference type="GO" id="GO:0031176">
    <property type="term" value="F:endo-1,4-beta-xylanase activity"/>
    <property type="evidence" value="ECO:0007669"/>
    <property type="project" value="UniProtKB-UniRule"/>
</dbReference>
<keyword evidence="8 10" id="KW-0326">Glycosidase</keyword>
<evidence type="ECO:0000256" key="9">
    <source>
        <dbReference type="ARBA" id="ARBA00023326"/>
    </source>
</evidence>
<dbReference type="InterPro" id="IPR013319">
    <property type="entry name" value="GH11/12"/>
</dbReference>
<dbReference type="PANTHER" id="PTHR46828">
    <property type="entry name" value="ENDO-1,4-BETA-XYLANASE A-RELATED"/>
    <property type="match status" value="1"/>
</dbReference>
<dbReference type="OrthoDB" id="4216958at2759"/>
<dbReference type="PROSITE" id="PS51761">
    <property type="entry name" value="GH11_3"/>
    <property type="match status" value="1"/>
</dbReference>
<evidence type="ECO:0000256" key="1">
    <source>
        <dbReference type="ARBA" id="ARBA00000681"/>
    </source>
</evidence>
<dbReference type="PROSITE" id="PS00776">
    <property type="entry name" value="GH11_1"/>
    <property type="match status" value="1"/>
</dbReference>
<keyword evidence="15" id="KW-1185">Reference proteome</keyword>
<evidence type="ECO:0000256" key="4">
    <source>
        <dbReference type="ARBA" id="ARBA00012590"/>
    </source>
</evidence>
<sequence>MVNLSSFAICLCTISAGVFAVTPELYQRAASDLNKRQSITTSSTGTNGGYYYSFWTNGGGEVTYTNGDDGEYSITWVNCGDFTAGKGWNPGSARTVTYSGDFNPSGNGYLSVYGWTTDPLVEYYILESYGDYNPSSGLTLLGQVTSDGGTYNIYQTERVDQPSIEGTATFNQYWSVRTEKRVGGNVTTANHFAAWEELGLSMGTFNYMIVSTEGYESSGSSSITVE</sequence>
<accession>A0A225ANR2</accession>
<comment type="similarity">
    <text evidence="3 10 11">Belongs to the glycosyl hydrolase 11 (cellulase G) family.</text>
</comment>
<feature type="active site" description="Nucleophile" evidence="10">
    <location>
        <position position="122"/>
    </location>
</feature>
<gene>
    <name evidence="14" type="ORF">UA08_07403</name>
</gene>
<evidence type="ECO:0000256" key="5">
    <source>
        <dbReference type="ARBA" id="ARBA00022651"/>
    </source>
</evidence>
<dbReference type="GeneID" id="31007159"/>
<dbReference type="InterPro" id="IPR018208">
    <property type="entry name" value="GH11_AS_1"/>
</dbReference>
<keyword evidence="5 10" id="KW-0858">Xylan degradation</keyword>
<evidence type="ECO:0000256" key="2">
    <source>
        <dbReference type="ARBA" id="ARBA00004851"/>
    </source>
</evidence>
<dbReference type="PANTHER" id="PTHR46828:SF2">
    <property type="entry name" value="ENDO-1,4-BETA-XYLANASE A-RELATED"/>
    <property type="match status" value="1"/>
</dbReference>
<evidence type="ECO:0000256" key="11">
    <source>
        <dbReference type="RuleBase" id="RU362015"/>
    </source>
</evidence>
<evidence type="ECO:0000256" key="8">
    <source>
        <dbReference type="ARBA" id="ARBA00023295"/>
    </source>
</evidence>
<evidence type="ECO:0000256" key="6">
    <source>
        <dbReference type="ARBA" id="ARBA00022801"/>
    </source>
</evidence>
<feature type="signal peptide" evidence="12">
    <location>
        <begin position="1"/>
        <end position="20"/>
    </location>
</feature>
<evidence type="ECO:0000256" key="12">
    <source>
        <dbReference type="SAM" id="SignalP"/>
    </source>
</evidence>
<dbReference type="Proteomes" id="UP000214365">
    <property type="component" value="Unassembled WGS sequence"/>
</dbReference>
<dbReference type="EMBL" id="LFMY01000012">
    <property type="protein sequence ID" value="OKL57239.1"/>
    <property type="molecule type" value="Genomic_DNA"/>
</dbReference>
<evidence type="ECO:0000256" key="7">
    <source>
        <dbReference type="ARBA" id="ARBA00023277"/>
    </source>
</evidence>
<dbReference type="PRINTS" id="PR00911">
    <property type="entry name" value="GLHYDRLASE11"/>
</dbReference>
<feature type="domain" description="GH11" evidence="13">
    <location>
        <begin position="38"/>
        <end position="226"/>
    </location>
</feature>
<keyword evidence="6 10" id="KW-0378">Hydrolase</keyword>
<evidence type="ECO:0000313" key="14">
    <source>
        <dbReference type="EMBL" id="OKL57239.1"/>
    </source>
</evidence>
<dbReference type="UniPathway" id="UPA00114"/>
<dbReference type="EC" id="3.2.1.8" evidence="4 10"/>
<reference evidence="14 15" key="1">
    <citation type="submission" date="2015-06" db="EMBL/GenBank/DDBJ databases">
        <title>Talaromyces atroroseus IBT 11181 draft genome.</title>
        <authorList>
            <person name="Rasmussen K.B."/>
            <person name="Rasmussen S."/>
            <person name="Petersen B."/>
            <person name="Sicheritz-Ponten T."/>
            <person name="Mortensen U.H."/>
            <person name="Thrane U."/>
        </authorList>
    </citation>
    <scope>NUCLEOTIDE SEQUENCE [LARGE SCALE GENOMIC DNA]</scope>
    <source>
        <strain evidence="14 15">IBT 11181</strain>
    </source>
</reference>